<dbReference type="STRING" id="1507870.A0A1V8SAY6"/>
<dbReference type="EMBL" id="NAJO01000068">
    <property type="protein sequence ID" value="OQN96315.1"/>
    <property type="molecule type" value="Genomic_DNA"/>
</dbReference>
<dbReference type="InterPro" id="IPR051260">
    <property type="entry name" value="Diverse_substr_monoxygenases"/>
</dbReference>
<dbReference type="PANTHER" id="PTHR30011">
    <property type="entry name" value="ALKANESULFONATE MONOOXYGENASE-RELATED"/>
    <property type="match status" value="1"/>
</dbReference>
<dbReference type="SUPFAM" id="SSF51679">
    <property type="entry name" value="Bacterial luciferase-like"/>
    <property type="match status" value="1"/>
</dbReference>
<accession>A0A1V8SAY6</accession>
<protein>
    <recommendedName>
        <fullName evidence="3">Luciferase-like domain-containing protein</fullName>
    </recommendedName>
</protein>
<gene>
    <name evidence="1" type="ORF">B0A48_17571</name>
</gene>
<evidence type="ECO:0008006" key="3">
    <source>
        <dbReference type="Google" id="ProtNLM"/>
    </source>
</evidence>
<evidence type="ECO:0000313" key="1">
    <source>
        <dbReference type="EMBL" id="OQN96315.1"/>
    </source>
</evidence>
<dbReference type="GO" id="GO:0016705">
    <property type="term" value="F:oxidoreductase activity, acting on paired donors, with incorporation or reduction of molecular oxygen"/>
    <property type="evidence" value="ECO:0007669"/>
    <property type="project" value="InterPro"/>
</dbReference>
<dbReference type="AlphaFoldDB" id="A0A1V8SAY6"/>
<organism evidence="1 2">
    <name type="scientific">Cryoendolithus antarcticus</name>
    <dbReference type="NCBI Taxonomy" id="1507870"/>
    <lineage>
        <taxon>Eukaryota</taxon>
        <taxon>Fungi</taxon>
        <taxon>Dikarya</taxon>
        <taxon>Ascomycota</taxon>
        <taxon>Pezizomycotina</taxon>
        <taxon>Dothideomycetes</taxon>
        <taxon>Dothideomycetidae</taxon>
        <taxon>Cladosporiales</taxon>
        <taxon>Cladosporiaceae</taxon>
        <taxon>Cryoendolithus</taxon>
    </lineage>
</organism>
<dbReference type="PANTHER" id="PTHR30011:SF30">
    <property type="entry name" value="XENOBIOTIC COMPOUND MONOOXYGENASE, DSZA FAMILY (AFU_ORTHOLOGUE AFUA_6G01920)"/>
    <property type="match status" value="1"/>
</dbReference>
<dbReference type="OrthoDB" id="5561043at2759"/>
<name>A0A1V8SAY6_9PEZI</name>
<dbReference type="InParanoid" id="A0A1V8SAY6"/>
<sequence>MSFRRLAKEAGRDAQSIKFFSTFTPFIGRTDEDAHEKYNKAKKYASTIGGLVLASGWTGIDFSQIPIDQPISEADSKTANKIVSILSNITTTSEETPVWTPRVVAEKASLGGLGPLAIGSPVTVADEMERWMREADLDGFNVAYVTTPGTFEDVVELLVPELRCRGLYKKSKEGLTARERIYGAGQKRLRDDHFGSTFAYKEDEIIAGVNHINGIEADASSDHQDPISMQLG</sequence>
<dbReference type="Gene3D" id="3.20.20.30">
    <property type="entry name" value="Luciferase-like domain"/>
    <property type="match status" value="1"/>
</dbReference>
<evidence type="ECO:0000313" key="2">
    <source>
        <dbReference type="Proteomes" id="UP000192596"/>
    </source>
</evidence>
<keyword evidence="2" id="KW-1185">Reference proteome</keyword>
<dbReference type="Proteomes" id="UP000192596">
    <property type="component" value="Unassembled WGS sequence"/>
</dbReference>
<proteinExistence type="predicted"/>
<reference evidence="2" key="1">
    <citation type="submission" date="2017-03" db="EMBL/GenBank/DDBJ databases">
        <title>Genomes of endolithic fungi from Antarctica.</title>
        <authorList>
            <person name="Coleine C."/>
            <person name="Masonjones S."/>
            <person name="Stajich J.E."/>
        </authorList>
    </citation>
    <scope>NUCLEOTIDE SEQUENCE [LARGE SCALE GENOMIC DNA]</scope>
    <source>
        <strain evidence="2">CCFEE 5527</strain>
    </source>
</reference>
<dbReference type="InterPro" id="IPR036661">
    <property type="entry name" value="Luciferase-like_sf"/>
</dbReference>
<comment type="caution">
    <text evidence="1">The sequence shown here is derived from an EMBL/GenBank/DDBJ whole genome shotgun (WGS) entry which is preliminary data.</text>
</comment>